<keyword evidence="3 5" id="KW-1133">Transmembrane helix</keyword>
<gene>
    <name evidence="7" type="ORF">ESZ00_01850</name>
</gene>
<dbReference type="Proteomes" id="UP000290253">
    <property type="component" value="Unassembled WGS sequence"/>
</dbReference>
<sequence length="286" mass="31770">MAFADRYSAESALNADLLTIDTPEQVALRFPVAGVGSRFLALFTDCVVQAVVYLIIVLVFVLLVSAAPKTPAGQMSHSGEKWLIAILILIHFLMYWGYFALFEAFWNGQTPGKRLCKLRVIQDSGRQITFFESMTRNLIRIVDMLPGMYLVGVVAMVSNRQHKRLGDMAAGTLVVHERRTEEPIWGGTGSRTLTASLFTPPTETTSFAPPEAEFPADAVARLSSDDLLVMERFFARILDMDLETRAGIADKLARQMTAKMGITLEPDAKPERLLEGLVRQMRSVGR</sequence>
<evidence type="ECO:0000313" key="7">
    <source>
        <dbReference type="EMBL" id="RXS96716.1"/>
    </source>
</evidence>
<dbReference type="EMBL" id="SDMK01000001">
    <property type="protein sequence ID" value="RXS96716.1"/>
    <property type="molecule type" value="Genomic_DNA"/>
</dbReference>
<feature type="transmembrane region" description="Helical" evidence="5">
    <location>
        <begin position="82"/>
        <end position="101"/>
    </location>
</feature>
<evidence type="ECO:0000256" key="4">
    <source>
        <dbReference type="ARBA" id="ARBA00023136"/>
    </source>
</evidence>
<reference evidence="7 8" key="1">
    <citation type="journal article" date="2016" name="Int. J. Syst. Evol. Microbiol.">
        <title>Acidipila dinghuensis sp. nov., an acidobacterium isolated from forest soil.</title>
        <authorList>
            <person name="Jiang Y.W."/>
            <person name="Wang J."/>
            <person name="Chen M.H."/>
            <person name="Lv Y.Y."/>
            <person name="Qiu L.H."/>
        </authorList>
    </citation>
    <scope>NUCLEOTIDE SEQUENCE [LARGE SCALE GENOMIC DNA]</scope>
    <source>
        <strain evidence="7 8">DHOF10</strain>
    </source>
</reference>
<keyword evidence="4 5" id="KW-0472">Membrane</keyword>
<evidence type="ECO:0000256" key="5">
    <source>
        <dbReference type="SAM" id="Phobius"/>
    </source>
</evidence>
<evidence type="ECO:0000259" key="6">
    <source>
        <dbReference type="Pfam" id="PF06271"/>
    </source>
</evidence>
<dbReference type="Pfam" id="PF06271">
    <property type="entry name" value="RDD"/>
    <property type="match status" value="1"/>
</dbReference>
<keyword evidence="2 5" id="KW-0812">Transmembrane</keyword>
<feature type="transmembrane region" description="Helical" evidence="5">
    <location>
        <begin position="138"/>
        <end position="158"/>
    </location>
</feature>
<name>A0A4Q1SGR9_9BACT</name>
<comment type="subcellular location">
    <subcellularLocation>
        <location evidence="1">Membrane</location>
        <topology evidence="1">Multi-pass membrane protein</topology>
    </subcellularLocation>
</comment>
<protein>
    <submittedName>
        <fullName evidence="7">RDD family protein</fullName>
    </submittedName>
</protein>
<dbReference type="PANTHER" id="PTHR38480:SF1">
    <property type="entry name" value="SLR0254 PROTEIN"/>
    <property type="match status" value="1"/>
</dbReference>
<feature type="transmembrane region" description="Helical" evidence="5">
    <location>
        <begin position="39"/>
        <end position="62"/>
    </location>
</feature>
<evidence type="ECO:0000256" key="2">
    <source>
        <dbReference type="ARBA" id="ARBA00022692"/>
    </source>
</evidence>
<comment type="caution">
    <text evidence="7">The sequence shown here is derived from an EMBL/GenBank/DDBJ whole genome shotgun (WGS) entry which is preliminary data.</text>
</comment>
<feature type="domain" description="RDD" evidence="6">
    <location>
        <begin position="32"/>
        <end position="171"/>
    </location>
</feature>
<evidence type="ECO:0000256" key="3">
    <source>
        <dbReference type="ARBA" id="ARBA00022989"/>
    </source>
</evidence>
<dbReference type="InterPro" id="IPR010432">
    <property type="entry name" value="RDD"/>
</dbReference>
<dbReference type="RefSeq" id="WP_129206466.1">
    <property type="nucleotide sequence ID" value="NZ_BMGU01000001.1"/>
</dbReference>
<evidence type="ECO:0000256" key="1">
    <source>
        <dbReference type="ARBA" id="ARBA00004141"/>
    </source>
</evidence>
<dbReference type="PANTHER" id="PTHR38480">
    <property type="entry name" value="SLR0254 PROTEIN"/>
    <property type="match status" value="1"/>
</dbReference>
<dbReference type="AlphaFoldDB" id="A0A4Q1SGR9"/>
<dbReference type="OrthoDB" id="9787732at2"/>
<proteinExistence type="predicted"/>
<evidence type="ECO:0000313" key="8">
    <source>
        <dbReference type="Proteomes" id="UP000290253"/>
    </source>
</evidence>
<keyword evidence="8" id="KW-1185">Reference proteome</keyword>
<organism evidence="7 8">
    <name type="scientific">Silvibacterium dinghuense</name>
    <dbReference type="NCBI Taxonomy" id="1560006"/>
    <lineage>
        <taxon>Bacteria</taxon>
        <taxon>Pseudomonadati</taxon>
        <taxon>Acidobacteriota</taxon>
        <taxon>Terriglobia</taxon>
        <taxon>Terriglobales</taxon>
        <taxon>Acidobacteriaceae</taxon>
        <taxon>Silvibacterium</taxon>
    </lineage>
</organism>
<accession>A0A4Q1SGR9</accession>
<dbReference type="GO" id="GO:0016020">
    <property type="term" value="C:membrane"/>
    <property type="evidence" value="ECO:0007669"/>
    <property type="project" value="UniProtKB-SubCell"/>
</dbReference>